<dbReference type="SUPFAM" id="SSF158745">
    <property type="entry name" value="LanC-like"/>
    <property type="match status" value="1"/>
</dbReference>
<dbReference type="SMART" id="SM01260">
    <property type="entry name" value="LANC_like"/>
    <property type="match status" value="1"/>
</dbReference>
<dbReference type="GO" id="GO:0046872">
    <property type="term" value="F:metal ion binding"/>
    <property type="evidence" value="ECO:0007669"/>
    <property type="project" value="UniProtKB-KW"/>
</dbReference>
<feature type="binding site" evidence="1">
    <location>
        <position position="318"/>
    </location>
    <ligand>
        <name>Zn(2+)</name>
        <dbReference type="ChEBI" id="CHEBI:29105"/>
    </ligand>
</feature>
<dbReference type="CDD" id="cd04793">
    <property type="entry name" value="LanC"/>
    <property type="match status" value="1"/>
</dbReference>
<evidence type="ECO:0000256" key="1">
    <source>
        <dbReference type="PIRSR" id="PIRSR607822-1"/>
    </source>
</evidence>
<evidence type="ECO:0000313" key="3">
    <source>
        <dbReference type="EMBL" id="ACU02778.1"/>
    </source>
</evidence>
<dbReference type="STRING" id="485917.Phep_0555"/>
<gene>
    <name evidence="3" type="ordered locus">Phep_0555</name>
</gene>
<keyword evidence="2" id="KW-0472">Membrane</keyword>
<feature type="transmembrane region" description="Helical" evidence="2">
    <location>
        <begin position="33"/>
        <end position="52"/>
    </location>
</feature>
<keyword evidence="2" id="KW-0812">Transmembrane</keyword>
<dbReference type="PRINTS" id="PR01955">
    <property type="entry name" value="LANCFRANKIA"/>
</dbReference>
<evidence type="ECO:0000256" key="2">
    <source>
        <dbReference type="SAM" id="Phobius"/>
    </source>
</evidence>
<protein>
    <submittedName>
        <fullName evidence="3">Lanthionine synthetase C family protein</fullName>
    </submittedName>
</protein>
<dbReference type="KEGG" id="phe:Phep_0555"/>
<dbReference type="Gene3D" id="1.50.10.20">
    <property type="match status" value="1"/>
</dbReference>
<dbReference type="Pfam" id="PF05147">
    <property type="entry name" value="LANC_like"/>
    <property type="match status" value="1"/>
</dbReference>
<dbReference type="InterPro" id="IPR007822">
    <property type="entry name" value="LANC-like"/>
</dbReference>
<dbReference type="InterPro" id="IPR033889">
    <property type="entry name" value="LanC"/>
</dbReference>
<organism evidence="3 4">
    <name type="scientific">Pedobacter heparinus (strain ATCC 13125 / DSM 2366 / CIP 104194 / JCM 7457 / NBRC 12017 / NCIMB 9290 / NRRL B-14731 / HIM 762-3)</name>
    <dbReference type="NCBI Taxonomy" id="485917"/>
    <lineage>
        <taxon>Bacteria</taxon>
        <taxon>Pseudomonadati</taxon>
        <taxon>Bacteroidota</taxon>
        <taxon>Sphingobacteriia</taxon>
        <taxon>Sphingobacteriales</taxon>
        <taxon>Sphingobacteriaceae</taxon>
        <taxon>Pedobacter</taxon>
    </lineage>
</organism>
<dbReference type="GO" id="GO:0031179">
    <property type="term" value="P:peptide modification"/>
    <property type="evidence" value="ECO:0007669"/>
    <property type="project" value="InterPro"/>
</dbReference>
<dbReference type="AlphaFoldDB" id="C6Y0L7"/>
<evidence type="ECO:0000313" key="4">
    <source>
        <dbReference type="Proteomes" id="UP000000852"/>
    </source>
</evidence>
<dbReference type="Proteomes" id="UP000000852">
    <property type="component" value="Chromosome"/>
</dbReference>
<dbReference type="HOGENOM" id="CLU_049438_1_0_10"/>
<feature type="binding site" evidence="1">
    <location>
        <position position="267"/>
    </location>
    <ligand>
        <name>Zn(2+)</name>
        <dbReference type="ChEBI" id="CHEBI:29105"/>
    </ligand>
</feature>
<dbReference type="eggNOG" id="COG4403">
    <property type="taxonomic scope" value="Bacteria"/>
</dbReference>
<keyword evidence="1" id="KW-0479">Metal-binding</keyword>
<accession>C6Y0L7</accession>
<feature type="binding site" evidence="1">
    <location>
        <position position="317"/>
    </location>
    <ligand>
        <name>Zn(2+)</name>
        <dbReference type="ChEBI" id="CHEBI:29105"/>
    </ligand>
</feature>
<keyword evidence="1" id="KW-0862">Zinc</keyword>
<name>C6Y0L7_PEDHD</name>
<reference evidence="3 4" key="1">
    <citation type="journal article" date="2009" name="Stand. Genomic Sci.">
        <title>Complete genome sequence of Pedobacter heparinus type strain (HIM 762-3).</title>
        <authorList>
            <person name="Han C."/>
            <person name="Spring S."/>
            <person name="Lapidus A."/>
            <person name="Del Rio T.G."/>
            <person name="Tice H."/>
            <person name="Copeland A."/>
            <person name="Cheng J.F."/>
            <person name="Lucas S."/>
            <person name="Chen F."/>
            <person name="Nolan M."/>
            <person name="Bruce D."/>
            <person name="Goodwin L."/>
            <person name="Pitluck S."/>
            <person name="Ivanova N."/>
            <person name="Mavromatis K."/>
            <person name="Mikhailova N."/>
            <person name="Pati A."/>
            <person name="Chen A."/>
            <person name="Palaniappan K."/>
            <person name="Land M."/>
            <person name="Hauser L."/>
            <person name="Chang Y.J."/>
            <person name="Jeffries C.C."/>
            <person name="Saunders E."/>
            <person name="Chertkov O."/>
            <person name="Brettin T."/>
            <person name="Goker M."/>
            <person name="Rohde M."/>
            <person name="Bristow J."/>
            <person name="Eisen J.A."/>
            <person name="Markowitz V."/>
            <person name="Hugenholtz P."/>
            <person name="Kyrpides N.C."/>
            <person name="Klenk H.P."/>
            <person name="Detter J.C."/>
        </authorList>
    </citation>
    <scope>NUCLEOTIDE SEQUENCE [LARGE SCALE GENOMIC DNA]</scope>
    <source>
        <strain evidence="4">ATCC 13125 / DSM 2366 / CIP 104194 / JCM 7457 / NBRC 12017 / NCIMB 9290 / NRRL B-14731 / HIM 762-3</strain>
    </source>
</reference>
<dbReference type="PRINTS" id="PR01950">
    <property type="entry name" value="LANCSUPER"/>
</dbReference>
<keyword evidence="2" id="KW-1133">Transmembrane helix</keyword>
<dbReference type="RefSeq" id="WP_012780731.1">
    <property type="nucleotide sequence ID" value="NC_013061.1"/>
</dbReference>
<sequence>MNNRKWEPLFKKGEKQLGVIINVLENTVFEKSYSLLGIGSTGAAILLYYYWLYSKDDKYLEKANAIILKNFELLPHSTHIHSLCSGTAGFNWAVNHLISNGLIEGDSNELFSEDDPFLYSVMKKDINEGKYDFLHNALGIGLYFLNRNTTQSLAYLESLISSLEKSAETDIKGIKWRSLVNQEGPKEKKEVYNLSLSHGMASIIAFLSKACQADIFREKTKDLLCRATTFILSHKRDAPDPEYGSYFPSTISVNGDPPISASRLAWCYGDLGLGYALWQASKIIQNTEWERLALDVLVHTTIRKDVVKERVNDAGICHGAAGIAHIYNRLYQHTGISHFKDAAIYWLEDVLNKAVFTDGLAGYKSWHPPQYGGWKTSVGLLEGISGIGLVLLAAVSDIEPKWDECLLLS</sequence>
<dbReference type="OrthoDB" id="6313827at2"/>
<keyword evidence="4" id="KW-1185">Reference proteome</keyword>
<dbReference type="EMBL" id="CP001681">
    <property type="protein sequence ID" value="ACU02778.1"/>
    <property type="molecule type" value="Genomic_DNA"/>
</dbReference>
<proteinExistence type="predicted"/>